<reference evidence="2" key="1">
    <citation type="submission" date="2011-12" db="EMBL/GenBank/DDBJ databases">
        <title>Complete sequence of Tannerella forsythia ATCC 43037.</title>
        <authorList>
            <person name="Dewhirst F."/>
            <person name="Tanner A."/>
            <person name="Izard J."/>
            <person name="Brinkac L."/>
            <person name="Durkin A.S."/>
            <person name="Hostetler J."/>
            <person name="Shetty J."/>
            <person name="Torralba M."/>
            <person name="Gill S."/>
            <person name="Nelson K."/>
        </authorList>
    </citation>
    <scope>NUCLEOTIDE SEQUENCE [LARGE SCALE GENOMIC DNA]</scope>
    <source>
        <strain evidence="2">ATCC 43037 / JCM 10827 / CCUG 33226 / KCTC 5666 / FDC 338</strain>
    </source>
</reference>
<keyword evidence="2" id="KW-1185">Reference proteome</keyword>
<evidence type="ECO:0000313" key="1">
    <source>
        <dbReference type="EMBL" id="AEW22103.1"/>
    </source>
</evidence>
<dbReference type="EMBL" id="CP003191">
    <property type="protein sequence ID" value="AEW22103.1"/>
    <property type="molecule type" value="Genomic_DNA"/>
</dbReference>
<dbReference type="Proteomes" id="UP000005436">
    <property type="component" value="Chromosome"/>
</dbReference>
<dbReference type="HOGENOM" id="CLU_2977725_0_0_10"/>
<dbReference type="AlphaFoldDB" id="G8UP18"/>
<accession>G8UP18</accession>
<proteinExistence type="predicted"/>
<name>G8UP18_TANFA</name>
<gene>
    <name evidence="1" type="ordered locus">BFO_0865</name>
</gene>
<evidence type="ECO:0000313" key="2">
    <source>
        <dbReference type="Proteomes" id="UP000005436"/>
    </source>
</evidence>
<dbReference type="KEGG" id="tfo:BFO_0865"/>
<protein>
    <submittedName>
        <fullName evidence="1">Uncharacterized protein</fullName>
    </submittedName>
</protein>
<organism evidence="1 2">
    <name type="scientific">Tannerella forsythia (strain ATCC 43037 / JCM 10827 / CCUG 21028 A / KCTC 5666 / FDC 338)</name>
    <name type="common">Bacteroides forsythus</name>
    <dbReference type="NCBI Taxonomy" id="203275"/>
    <lineage>
        <taxon>Bacteria</taxon>
        <taxon>Pseudomonadati</taxon>
        <taxon>Bacteroidota</taxon>
        <taxon>Bacteroidia</taxon>
        <taxon>Bacteroidales</taxon>
        <taxon>Tannerellaceae</taxon>
        <taxon>Tannerella</taxon>
    </lineage>
</organism>
<sequence length="58" mass="6868">MEALIRKSFITLEVKKLHLHLLCFDGLFGKIAYFLNTMRTYKKVAIKELHCKLNFLLI</sequence>